<feature type="chain" id="PRO_5046456501" description="Porin" evidence="3">
    <location>
        <begin position="34"/>
        <end position="507"/>
    </location>
</feature>
<evidence type="ECO:0000313" key="4">
    <source>
        <dbReference type="EMBL" id="GAA5494868.1"/>
    </source>
</evidence>
<sequence length="507" mass="56694">MVPKVTNNTMKAVLLIKCVMPCTFFILPSLVSAENVSVEELQKEIAQQRLQIEAQRIQLQHQEEQLKRLEVLANSLDLKTPKEKAVTQPSRSDHIAGSVESSTGKTDSSNSQMKPVELLKTDSEDVLDASPIAGFGRGEEFTDETFLKSVPLFGSDWRFSFGGYSKIDLIYDFSGSGDPRQFLLSEIPVDGVPQDGSYSELQLKETRFNFEVRDTSDENSNNKFYTEFDFFGSDGSYPRLRHAYFQYGNLVAGQTWTTLTELRQLPLFLDFAAGDSLFGGRTVQVRWEQEIDSQFDWAIALEDYSDSGIYNPENLPGTARASFPLLVGRIGYDWDDGLVMLGGSLGENRWDGADSVNNESVLRWNIATGGRVYLTNDHTHYFGFGASYGEGAPRDILTFGNAGTPSAVLNKDGDLENITSWNANTGLHIKWNEKLSSNFGFAYAKLGNNGRLPETSIQSGSAIHGNLIYDWNERTRIGIELMHGEQELNNGRKGSAERLQMSMFYYF</sequence>
<accession>A0ABP9UWN8</accession>
<protein>
    <recommendedName>
        <fullName evidence="6">Porin</fullName>
    </recommendedName>
</protein>
<feature type="region of interest" description="Disordered" evidence="2">
    <location>
        <begin position="82"/>
        <end position="112"/>
    </location>
</feature>
<dbReference type="EMBL" id="BAABRL010000002">
    <property type="protein sequence ID" value="GAA5494868.1"/>
    <property type="molecule type" value="Genomic_DNA"/>
</dbReference>
<evidence type="ECO:0000313" key="5">
    <source>
        <dbReference type="Proteomes" id="UP001424741"/>
    </source>
</evidence>
<feature type="signal peptide" evidence="3">
    <location>
        <begin position="1"/>
        <end position="33"/>
    </location>
</feature>
<dbReference type="Pfam" id="PF19577">
    <property type="entry name" value="DcaP"/>
    <property type="match status" value="1"/>
</dbReference>
<evidence type="ECO:0000256" key="3">
    <source>
        <dbReference type="SAM" id="SignalP"/>
    </source>
</evidence>
<name>A0ABP9UWN8_9BACT</name>
<comment type="caution">
    <text evidence="4">The sequence shown here is derived from an EMBL/GenBank/DDBJ whole genome shotgun (WGS) entry which is preliminary data.</text>
</comment>
<keyword evidence="5" id="KW-1185">Reference proteome</keyword>
<reference evidence="4 5" key="1">
    <citation type="submission" date="2024-02" db="EMBL/GenBank/DDBJ databases">
        <title>Rubritalea halochordaticola NBRC 107102.</title>
        <authorList>
            <person name="Ichikawa N."/>
            <person name="Katano-Makiyama Y."/>
            <person name="Hidaka K."/>
        </authorList>
    </citation>
    <scope>NUCLEOTIDE SEQUENCE [LARGE SCALE GENOMIC DNA]</scope>
    <source>
        <strain evidence="4 5">NBRC 107102</strain>
    </source>
</reference>
<organism evidence="4 5">
    <name type="scientific">Rubritalea halochordaticola</name>
    <dbReference type="NCBI Taxonomy" id="714537"/>
    <lineage>
        <taxon>Bacteria</taxon>
        <taxon>Pseudomonadati</taxon>
        <taxon>Verrucomicrobiota</taxon>
        <taxon>Verrucomicrobiia</taxon>
        <taxon>Verrucomicrobiales</taxon>
        <taxon>Rubritaleaceae</taxon>
        <taxon>Rubritalea</taxon>
    </lineage>
</organism>
<dbReference type="InterPro" id="IPR045748">
    <property type="entry name" value="DcaP"/>
</dbReference>
<feature type="compositionally biased region" description="Polar residues" evidence="2">
    <location>
        <begin position="99"/>
        <end position="112"/>
    </location>
</feature>
<evidence type="ECO:0000256" key="1">
    <source>
        <dbReference type="SAM" id="Coils"/>
    </source>
</evidence>
<feature type="coiled-coil region" evidence="1">
    <location>
        <begin position="31"/>
        <end position="79"/>
    </location>
</feature>
<gene>
    <name evidence="4" type="ORF">Rhal01_01032</name>
</gene>
<evidence type="ECO:0000256" key="2">
    <source>
        <dbReference type="SAM" id="MobiDB-lite"/>
    </source>
</evidence>
<keyword evidence="3" id="KW-0732">Signal</keyword>
<dbReference type="SUPFAM" id="SSF56935">
    <property type="entry name" value="Porins"/>
    <property type="match status" value="1"/>
</dbReference>
<proteinExistence type="predicted"/>
<evidence type="ECO:0008006" key="6">
    <source>
        <dbReference type="Google" id="ProtNLM"/>
    </source>
</evidence>
<dbReference type="Proteomes" id="UP001424741">
    <property type="component" value="Unassembled WGS sequence"/>
</dbReference>
<keyword evidence="1" id="KW-0175">Coiled coil</keyword>